<dbReference type="SUPFAM" id="SSF51351">
    <property type="entry name" value="Triosephosphate isomerase (TIM)"/>
    <property type="match status" value="1"/>
</dbReference>
<dbReference type="GO" id="GO:0004807">
    <property type="term" value="F:triose-phosphate isomerase activity"/>
    <property type="evidence" value="ECO:0007669"/>
    <property type="project" value="UniProtKB-EC"/>
</dbReference>
<dbReference type="HOGENOM" id="CLU_104921_0_0_11"/>
<dbReference type="AlphaFoldDB" id="N6X5Z7"/>
<evidence type="ECO:0000313" key="3">
    <source>
        <dbReference type="Proteomes" id="UP000013015"/>
    </source>
</evidence>
<dbReference type="Proteomes" id="UP000013015">
    <property type="component" value="Unassembled WGS sequence"/>
</dbReference>
<proteinExistence type="predicted"/>
<dbReference type="InterPro" id="IPR000652">
    <property type="entry name" value="Triosephosphate_isomerase"/>
</dbReference>
<evidence type="ECO:0000313" key="2">
    <source>
        <dbReference type="EMBL" id="ENO18787.1"/>
    </source>
</evidence>
<dbReference type="PATRIC" id="fig|888050.3.peg.445"/>
<dbReference type="eggNOG" id="COG0149">
    <property type="taxonomic scope" value="Bacteria"/>
</dbReference>
<protein>
    <submittedName>
        <fullName evidence="2">Triose-phosphate isomerase</fullName>
        <ecNumber evidence="2">5.3.1.1</ecNumber>
    </submittedName>
</protein>
<sequence length="234" mass="24559">MKDAIPADRPLFEIGPKAYLYGADVVALARAADRASEEHDVTVVFTSPILEARAVVDSVEHILVCVPHLDPIRPGRGITDILPEALVEAGVRMVMLNHAEHPITFTVLEKTMQRAAEVGLATAVCASSLAEVRAVASLGPDLLVAEPTELIGTGKPSGFDYVEASNRAVREINPGVRVLQGAGISTPADVEAVIRNGADATGSSSAIATAPDPSAMAEAMIRAARRGWDARPRS</sequence>
<accession>N6X5Z7</accession>
<dbReference type="STRING" id="888050.HMPREF9004_0457"/>
<comment type="caution">
    <text evidence="2">The sequence shown here is derived from an EMBL/GenBank/DDBJ whole genome shotgun (WGS) entry which is preliminary data.</text>
</comment>
<gene>
    <name evidence="2" type="primary">tpiA</name>
    <name evidence="2" type="ORF">HMPREF9004_0457</name>
</gene>
<name>N6X5Z7_9ACTO</name>
<dbReference type="PROSITE" id="PS51440">
    <property type="entry name" value="TIM_2"/>
    <property type="match status" value="1"/>
</dbReference>
<dbReference type="EC" id="5.3.1.1" evidence="2"/>
<keyword evidence="1 2" id="KW-0413">Isomerase</keyword>
<dbReference type="RefSeq" id="WP_005962188.1">
    <property type="nucleotide sequence ID" value="NZ_CP040505.1"/>
</dbReference>
<dbReference type="InterPro" id="IPR035990">
    <property type="entry name" value="TIM_sf"/>
</dbReference>
<dbReference type="NCBIfam" id="NF003302">
    <property type="entry name" value="PRK04302.1"/>
    <property type="match status" value="1"/>
</dbReference>
<dbReference type="OrthoDB" id="2571246at2"/>
<evidence type="ECO:0000256" key="1">
    <source>
        <dbReference type="ARBA" id="ARBA00023235"/>
    </source>
</evidence>
<dbReference type="Gene3D" id="3.20.20.70">
    <property type="entry name" value="Aldolase class I"/>
    <property type="match status" value="1"/>
</dbReference>
<dbReference type="EMBL" id="AQHZ01000007">
    <property type="protein sequence ID" value="ENO18787.1"/>
    <property type="molecule type" value="Genomic_DNA"/>
</dbReference>
<dbReference type="InterPro" id="IPR013785">
    <property type="entry name" value="Aldolase_TIM"/>
</dbReference>
<organism evidence="2 3">
    <name type="scientific">Schaalia cardiffensis F0333</name>
    <dbReference type="NCBI Taxonomy" id="888050"/>
    <lineage>
        <taxon>Bacteria</taxon>
        <taxon>Bacillati</taxon>
        <taxon>Actinomycetota</taxon>
        <taxon>Actinomycetes</taxon>
        <taxon>Actinomycetales</taxon>
        <taxon>Actinomycetaceae</taxon>
        <taxon>Schaalia</taxon>
    </lineage>
</organism>
<dbReference type="Pfam" id="PF00121">
    <property type="entry name" value="TIM"/>
    <property type="match status" value="1"/>
</dbReference>
<reference evidence="2 3" key="1">
    <citation type="submission" date="2013-03" db="EMBL/GenBank/DDBJ databases">
        <title>Reference genome for the Human Microbiome Project.</title>
        <authorList>
            <person name="Aqrawi P."/>
            <person name="Ayvaz T."/>
            <person name="Bess C."/>
            <person name="Blankenburg K."/>
            <person name="Coyle M."/>
            <person name="Deng J."/>
            <person name="Forbes L."/>
            <person name="Fowler G."/>
            <person name="Francisco L."/>
            <person name="Fu Q."/>
            <person name="Gibbs R."/>
            <person name="Gross S."/>
            <person name="Gubbala S."/>
            <person name="Hale W."/>
            <person name="Hemphill L."/>
            <person name="Highlander S."/>
            <person name="Hirani K."/>
            <person name="Jackson L."/>
            <person name="Jakkamsetti A."/>
            <person name="Javaid M."/>
            <person name="Jayaseelan J.C."/>
            <person name="Jiang H."/>
            <person name="Joshi V."/>
            <person name="Korchina V."/>
            <person name="Kovar C."/>
            <person name="Lara F."/>
            <person name="Lee S."/>
            <person name="Liu Y."/>
            <person name="Mata R."/>
            <person name="Mathew T."/>
            <person name="Munidasa M."/>
            <person name="Muzny D."/>
            <person name="Nazareth L."/>
            <person name="Ngo R."/>
            <person name="Nguyen L."/>
            <person name="Nguyen N."/>
            <person name="Okwuonu G."/>
            <person name="Ongeri F."/>
            <person name="Palculict T."/>
            <person name="Patil S."/>
            <person name="Petrosino J."/>
            <person name="Pham C."/>
            <person name="Pham P."/>
            <person name="Pu L.-L."/>
            <person name="Qin X."/>
            <person name="Qu J."/>
            <person name="Reid J."/>
            <person name="Ross M."/>
            <person name="Ruth R."/>
            <person name="Saada N."/>
            <person name="San Lucas F."/>
            <person name="Santibanez J."/>
            <person name="Shang Y."/>
            <person name="Simmons D."/>
            <person name="Song X.-Z."/>
            <person name="Tang L.-Y."/>
            <person name="Thornton R."/>
            <person name="Warren J."/>
            <person name="Weissenberger G."/>
            <person name="Wilczek-Boney K."/>
            <person name="Worley K."/>
            <person name="Youmans B."/>
            <person name="Zhang J."/>
            <person name="Zhang L."/>
            <person name="Zhao Z."/>
            <person name="Zhou C."/>
            <person name="Zhu D."/>
            <person name="Zhu Y."/>
        </authorList>
    </citation>
    <scope>NUCLEOTIDE SEQUENCE [LARGE SCALE GENOMIC DNA]</scope>
    <source>
        <strain evidence="2 3">F0333</strain>
    </source>
</reference>
<keyword evidence="3" id="KW-1185">Reference proteome</keyword>